<dbReference type="GO" id="GO:0051082">
    <property type="term" value="F:unfolded protein binding"/>
    <property type="evidence" value="ECO:0007669"/>
    <property type="project" value="TreeGrafter"/>
</dbReference>
<dbReference type="InterPro" id="IPR020818">
    <property type="entry name" value="Chaperonin_GroES"/>
</dbReference>
<protein>
    <recommendedName>
        <fullName evidence="3">Co-chaperonin GroES</fullName>
    </recommendedName>
    <alternativeName>
        <fullName evidence="3">10 kDa chaperonin</fullName>
    </alternativeName>
    <alternativeName>
        <fullName evidence="3">Chaperonin-10</fullName>
        <shortName evidence="3">Cpn10</shortName>
    </alternativeName>
</protein>
<evidence type="ECO:0000256" key="1">
    <source>
        <dbReference type="ARBA" id="ARBA00006975"/>
    </source>
</evidence>
<dbReference type="Pfam" id="PF00166">
    <property type="entry name" value="Cpn10"/>
    <property type="match status" value="1"/>
</dbReference>
<comment type="subunit">
    <text evidence="3">Heptamer of 7 subunits arranged in a ring. Interacts with the chaperonin GroEL.</text>
</comment>
<gene>
    <name evidence="3" type="primary">groES</name>
    <name evidence="3" type="synonym">groS</name>
    <name evidence="5" type="ORF">SAMN02910429_00553</name>
</gene>
<dbReference type="NCBIfam" id="NF001531">
    <property type="entry name" value="PRK00364.2-2"/>
    <property type="match status" value="1"/>
</dbReference>
<evidence type="ECO:0000256" key="2">
    <source>
        <dbReference type="ARBA" id="ARBA00023186"/>
    </source>
</evidence>
<dbReference type="RefSeq" id="WP_022747983.1">
    <property type="nucleotide sequence ID" value="NZ_FOGW01000006.1"/>
</dbReference>
<comment type="subcellular location">
    <subcellularLocation>
        <location evidence="3">Cytoplasm</location>
    </subcellularLocation>
</comment>
<dbReference type="OrthoDB" id="9806791at2"/>
<dbReference type="GO" id="GO:0046872">
    <property type="term" value="F:metal ion binding"/>
    <property type="evidence" value="ECO:0007669"/>
    <property type="project" value="TreeGrafter"/>
</dbReference>
<dbReference type="AlphaFoldDB" id="A0A1H9QJN2"/>
<dbReference type="InterPro" id="IPR037124">
    <property type="entry name" value="Chaperonin_GroES_sf"/>
</dbReference>
<dbReference type="NCBIfam" id="NF001533">
    <property type="entry name" value="PRK00364.2-4"/>
    <property type="match status" value="1"/>
</dbReference>
<keyword evidence="6" id="KW-1185">Reference proteome</keyword>
<proteinExistence type="inferred from homology"/>
<dbReference type="GO" id="GO:0005737">
    <property type="term" value="C:cytoplasm"/>
    <property type="evidence" value="ECO:0007669"/>
    <property type="project" value="UniProtKB-SubCell"/>
</dbReference>
<dbReference type="PROSITE" id="PS00681">
    <property type="entry name" value="CHAPERONINS_CPN10"/>
    <property type="match status" value="1"/>
</dbReference>
<reference evidence="6" key="1">
    <citation type="submission" date="2016-10" db="EMBL/GenBank/DDBJ databases">
        <authorList>
            <person name="Varghese N."/>
            <person name="Submissions S."/>
        </authorList>
    </citation>
    <scope>NUCLEOTIDE SEQUENCE [LARGE SCALE GENOMIC DNA]</scope>
    <source>
        <strain evidence="6">S1b</strain>
    </source>
</reference>
<dbReference type="EMBL" id="FOGW01000006">
    <property type="protein sequence ID" value="SER60059.1"/>
    <property type="molecule type" value="Genomic_DNA"/>
</dbReference>
<keyword evidence="2 3" id="KW-0143">Chaperone</keyword>
<organism evidence="5 6">
    <name type="scientific">Lachnobacterium bovis</name>
    <dbReference type="NCBI Taxonomy" id="140626"/>
    <lineage>
        <taxon>Bacteria</taxon>
        <taxon>Bacillati</taxon>
        <taxon>Bacillota</taxon>
        <taxon>Clostridia</taxon>
        <taxon>Lachnospirales</taxon>
        <taxon>Lachnospiraceae</taxon>
        <taxon>Lachnobacterium</taxon>
    </lineage>
</organism>
<dbReference type="SUPFAM" id="SSF50129">
    <property type="entry name" value="GroES-like"/>
    <property type="match status" value="1"/>
</dbReference>
<keyword evidence="3" id="KW-0963">Cytoplasm</keyword>
<dbReference type="PRINTS" id="PR00297">
    <property type="entry name" value="CHAPERONIN10"/>
</dbReference>
<dbReference type="InterPro" id="IPR011032">
    <property type="entry name" value="GroES-like_sf"/>
</dbReference>
<name>A0A1H9QJN2_9FIRM</name>
<dbReference type="PANTHER" id="PTHR10772:SF58">
    <property type="entry name" value="CO-CHAPERONIN GROES"/>
    <property type="match status" value="1"/>
</dbReference>
<evidence type="ECO:0000313" key="5">
    <source>
        <dbReference type="EMBL" id="SER60059.1"/>
    </source>
</evidence>
<dbReference type="Proteomes" id="UP000182471">
    <property type="component" value="Unassembled WGS sequence"/>
</dbReference>
<dbReference type="InterPro" id="IPR018369">
    <property type="entry name" value="Chaprnonin_Cpn10_CS"/>
</dbReference>
<comment type="similarity">
    <text evidence="1 3 4">Belongs to the GroES chaperonin family.</text>
</comment>
<accession>A0A1H9QJN2</accession>
<dbReference type="PANTHER" id="PTHR10772">
    <property type="entry name" value="10 KDA HEAT SHOCK PROTEIN"/>
    <property type="match status" value="1"/>
</dbReference>
<dbReference type="HAMAP" id="MF_00580">
    <property type="entry name" value="CH10"/>
    <property type="match status" value="1"/>
</dbReference>
<evidence type="ECO:0000256" key="4">
    <source>
        <dbReference type="RuleBase" id="RU000535"/>
    </source>
</evidence>
<dbReference type="SMART" id="SM00883">
    <property type="entry name" value="Cpn10"/>
    <property type="match status" value="1"/>
</dbReference>
<dbReference type="CDD" id="cd00320">
    <property type="entry name" value="cpn10"/>
    <property type="match status" value="1"/>
</dbReference>
<comment type="function">
    <text evidence="3 4">Together with the chaperonin GroEL, plays an essential role in assisting protein folding. The GroEL-GroES system forms a nano-cage that allows encapsulation of the non-native substrate proteins and provides a physical environment optimized to promote and accelerate protein folding. GroES binds to the apical surface of the GroEL ring, thereby capping the opening of the GroEL channel.</text>
</comment>
<dbReference type="FunFam" id="2.30.33.40:FF:000001">
    <property type="entry name" value="10 kDa chaperonin"/>
    <property type="match status" value="1"/>
</dbReference>
<dbReference type="Gene3D" id="2.30.33.40">
    <property type="entry name" value="GroES chaperonin"/>
    <property type="match status" value="1"/>
</dbReference>
<sequence>MKLVPLADRVVLKQLEAEETTKSGIILTSSAQEKPQEAEIVAVGPGGVIDGKEVKMNVEVGQKVIYSRYAGSEVKLDGKEYIVVRQNDILAIVED</sequence>
<evidence type="ECO:0000256" key="3">
    <source>
        <dbReference type="HAMAP-Rule" id="MF_00580"/>
    </source>
</evidence>
<dbReference type="GO" id="GO:0044183">
    <property type="term" value="F:protein folding chaperone"/>
    <property type="evidence" value="ECO:0007669"/>
    <property type="project" value="InterPro"/>
</dbReference>
<evidence type="ECO:0000313" key="6">
    <source>
        <dbReference type="Proteomes" id="UP000182471"/>
    </source>
</evidence>
<dbReference type="GO" id="GO:0051087">
    <property type="term" value="F:protein-folding chaperone binding"/>
    <property type="evidence" value="ECO:0007669"/>
    <property type="project" value="TreeGrafter"/>
</dbReference>
<dbReference type="GO" id="GO:0005524">
    <property type="term" value="F:ATP binding"/>
    <property type="evidence" value="ECO:0007669"/>
    <property type="project" value="InterPro"/>
</dbReference>